<dbReference type="GO" id="GO:0031992">
    <property type="term" value="F:energy transducer activity"/>
    <property type="evidence" value="ECO:0007669"/>
    <property type="project" value="InterPro"/>
</dbReference>
<evidence type="ECO:0000256" key="14">
    <source>
        <dbReference type="SAM" id="MobiDB-lite"/>
    </source>
</evidence>
<dbReference type="eggNOG" id="COG4771">
    <property type="taxonomic scope" value="Bacteria"/>
</dbReference>
<dbReference type="GO" id="GO:0015344">
    <property type="term" value="F:siderophore uptake transmembrane transporter activity"/>
    <property type="evidence" value="ECO:0007669"/>
    <property type="project" value="TreeGrafter"/>
</dbReference>
<dbReference type="InterPro" id="IPR000531">
    <property type="entry name" value="Beta-barrel_TonB"/>
</dbReference>
<proteinExistence type="inferred from homology"/>
<accession>S4XT47</accession>
<dbReference type="EMBL" id="CP003969">
    <property type="protein sequence ID" value="AGP35719.1"/>
    <property type="molecule type" value="Genomic_DNA"/>
</dbReference>
<dbReference type="InterPro" id="IPR037066">
    <property type="entry name" value="Plug_dom_sf"/>
</dbReference>
<dbReference type="SUPFAM" id="SSF74653">
    <property type="entry name" value="TolA/TonB C-terminal domain"/>
    <property type="match status" value="1"/>
</dbReference>
<dbReference type="PROSITE" id="PS52016">
    <property type="entry name" value="TONB_DEPENDENT_REC_3"/>
    <property type="match status" value="1"/>
</dbReference>
<dbReference type="InterPro" id="IPR039426">
    <property type="entry name" value="TonB-dep_rcpt-like"/>
</dbReference>
<dbReference type="Gene3D" id="3.30.1150.10">
    <property type="match status" value="1"/>
</dbReference>
<dbReference type="InterPro" id="IPR008969">
    <property type="entry name" value="CarboxyPept-like_regulatory"/>
</dbReference>
<dbReference type="PROSITE" id="PS52015">
    <property type="entry name" value="TONB_CTD"/>
    <property type="match status" value="1"/>
</dbReference>
<dbReference type="InterPro" id="IPR012910">
    <property type="entry name" value="Plug_dom"/>
</dbReference>
<dbReference type="Pfam" id="PF00593">
    <property type="entry name" value="TonB_dep_Rec_b-barrel"/>
    <property type="match status" value="1"/>
</dbReference>
<dbReference type="STRING" id="1254432.SCE1572_15045"/>
<evidence type="ECO:0000256" key="5">
    <source>
        <dbReference type="ARBA" id="ARBA00022692"/>
    </source>
</evidence>
<organism evidence="16 17">
    <name type="scientific">Sorangium cellulosum So0157-2</name>
    <dbReference type="NCBI Taxonomy" id="1254432"/>
    <lineage>
        <taxon>Bacteria</taxon>
        <taxon>Pseudomonadati</taxon>
        <taxon>Myxococcota</taxon>
        <taxon>Polyangia</taxon>
        <taxon>Polyangiales</taxon>
        <taxon>Polyangiaceae</taxon>
        <taxon>Sorangium</taxon>
    </lineage>
</organism>
<dbReference type="AlphaFoldDB" id="S4XT47"/>
<dbReference type="InterPro" id="IPR036942">
    <property type="entry name" value="Beta-barrel_TonB_sf"/>
</dbReference>
<dbReference type="Pfam" id="PF03544">
    <property type="entry name" value="TonB_C"/>
    <property type="match status" value="1"/>
</dbReference>
<keyword evidence="4 12" id="KW-1134">Transmembrane beta strand</keyword>
<dbReference type="PRINTS" id="PR01374">
    <property type="entry name" value="TONBPROTEIN"/>
</dbReference>
<evidence type="ECO:0000256" key="4">
    <source>
        <dbReference type="ARBA" id="ARBA00022452"/>
    </source>
</evidence>
<protein>
    <recommendedName>
        <fullName evidence="15">TonB C-terminal domain-containing protein</fullName>
    </recommendedName>
</protein>
<evidence type="ECO:0000256" key="11">
    <source>
        <dbReference type="ARBA" id="ARBA00023237"/>
    </source>
</evidence>
<name>S4XT47_SORCE</name>
<dbReference type="RefSeq" id="WP_020734971.1">
    <property type="nucleotide sequence ID" value="NC_021658.1"/>
</dbReference>
<dbReference type="Gene3D" id="2.170.130.10">
    <property type="entry name" value="TonB-dependent receptor, plug domain"/>
    <property type="match status" value="1"/>
</dbReference>
<feature type="compositionally biased region" description="Basic and acidic residues" evidence="14">
    <location>
        <begin position="1"/>
        <end position="13"/>
    </location>
</feature>
<reference evidence="16 17" key="1">
    <citation type="journal article" date="2013" name="Sci. Rep.">
        <title>Extraordinary expansion of a Sorangium cellulosum genome from an alkaline milieu.</title>
        <authorList>
            <person name="Han K."/>
            <person name="Li Z.F."/>
            <person name="Peng R."/>
            <person name="Zhu L.P."/>
            <person name="Zhou T."/>
            <person name="Wang L.G."/>
            <person name="Li S.G."/>
            <person name="Zhang X.B."/>
            <person name="Hu W."/>
            <person name="Wu Z.H."/>
            <person name="Qin N."/>
            <person name="Li Y.Z."/>
        </authorList>
    </citation>
    <scope>NUCLEOTIDE SEQUENCE [LARGE SCALE GENOMIC DNA]</scope>
    <source>
        <strain evidence="16 17">So0157-2</strain>
    </source>
</reference>
<dbReference type="InterPro" id="IPR037682">
    <property type="entry name" value="TonB_C"/>
</dbReference>
<dbReference type="Gene3D" id="2.40.170.20">
    <property type="entry name" value="TonB-dependent receptor, beta-barrel domain"/>
    <property type="match status" value="1"/>
</dbReference>
<keyword evidence="6" id="KW-0732">Signal</keyword>
<dbReference type="GO" id="GO:0030288">
    <property type="term" value="C:outer membrane-bounded periplasmic space"/>
    <property type="evidence" value="ECO:0007669"/>
    <property type="project" value="InterPro"/>
</dbReference>
<keyword evidence="8 13" id="KW-0798">TonB box</keyword>
<dbReference type="InterPro" id="IPR003538">
    <property type="entry name" value="TonB"/>
</dbReference>
<gene>
    <name evidence="16" type="ORF">SCE1572_15045</name>
</gene>
<sequence>MTKKEPAPARTDVDGPLPGARPRGPRAAALLSLALAALSPAAARAQQQQEQGQQGQGEPQAPEGPTSVPRGEGGAIVTPAAPTAAPAGRATPPRALNYTPPAYPPEAEKQGLEGSVTLQLDIDRDGRVKQAVVVESAGHGFDEAAVAAAQKLEFEPARRADGAPAAARILYRYSFTLKTAAPPPAAGEQDKPAENLRGTVLASGGDVPLAGATVSVARIAGAGAAVDARGAAPPERTTDEGGGFVFVDLPPGRYQVTVAAPGFEPLSVEEDIAAGEQLEVKYRLLPRGEGLEVTVRGDRPPREVTKRTLEQREINRIPGTNGDALRSLQNLPGVARPPTLAGLLIVRGSGPQDTQTFVDGTQVPLIYHFGGLSSVVPTEMLEKIDFYPGNFSAKYGRVQGGIVDVALRSPKEDGELHGLAQMDLIDARVLLEGPVPFLKNTRFMVAGRRSYIGESFGPVLEAAGAGVTQAPVYYDYQALLETEPTPSSRLRLTFFGSDDALELLLSDPAPNEPALSGNVGLHTAFQRLQLRYDHELTDRDRLDAVLAIARDDADFGVGPIYFQLDLKTLSGRLEVARRLSKGAVLNAGVDVFAGLYAVNLRAPAPNRPGEPPNQPFSTRSLQEVSRDGSFFYPAGYVELELAPSPQAKIVPGLRVDYQDLNEQLTVSPRVNGRVDVVQGFPRTTVKGGVGVFHQPPQFQEVIPPLGNPGLKSTRALHYAAGVEQEITRHIEASAEGFYKQLDALVVGVNRPGSIQLDYQNAGSGRVIGGEFLLKYKPDDRFFGWAAYTLSRSTRVPGLGEPERLVSFDQTHILTVLGSYRLGDGWEFGARFRLVSGNLVTPNVCNVNAQSCDAYRTNALFYAPTGTYTPIPFSGPSSERLPPFHQLDLRLDKSWKFKRWQLSAYLDVQNVYNNANSEAIQYNYNYTARQYVTGLPILPSFGLRGEF</sequence>
<keyword evidence="7" id="KW-1133">Transmembrane helix</keyword>
<evidence type="ECO:0000256" key="13">
    <source>
        <dbReference type="RuleBase" id="RU003357"/>
    </source>
</evidence>
<dbReference type="PANTHER" id="PTHR30069">
    <property type="entry name" value="TONB-DEPENDENT OUTER MEMBRANE RECEPTOR"/>
    <property type="match status" value="1"/>
</dbReference>
<keyword evidence="3 12" id="KW-0813">Transport</keyword>
<dbReference type="NCBIfam" id="TIGR01352">
    <property type="entry name" value="tonB_Cterm"/>
    <property type="match status" value="1"/>
</dbReference>
<keyword evidence="9 12" id="KW-0472">Membrane</keyword>
<dbReference type="Proteomes" id="UP000014803">
    <property type="component" value="Chromosome"/>
</dbReference>
<feature type="compositionally biased region" description="Low complexity" evidence="14">
    <location>
        <begin position="78"/>
        <end position="95"/>
    </location>
</feature>
<feature type="domain" description="TonB C-terminal" evidence="15">
    <location>
        <begin position="88"/>
        <end position="184"/>
    </location>
</feature>
<evidence type="ECO:0000256" key="10">
    <source>
        <dbReference type="ARBA" id="ARBA00023170"/>
    </source>
</evidence>
<evidence type="ECO:0000259" key="15">
    <source>
        <dbReference type="PROSITE" id="PS52015"/>
    </source>
</evidence>
<dbReference type="Gene3D" id="2.60.40.1120">
    <property type="entry name" value="Carboxypeptidase-like, regulatory domain"/>
    <property type="match status" value="1"/>
</dbReference>
<dbReference type="OrthoDB" id="607931at2"/>
<comment type="subcellular location">
    <subcellularLocation>
        <location evidence="2 12">Cell outer membrane</location>
        <topology evidence="2 12">Multi-pass membrane protein</topology>
    </subcellularLocation>
    <subcellularLocation>
        <location evidence="1">Membrane</location>
        <topology evidence="1">Single-pass membrane protein</topology>
    </subcellularLocation>
</comment>
<feature type="region of interest" description="Disordered" evidence="14">
    <location>
        <begin position="40"/>
        <end position="112"/>
    </location>
</feature>
<keyword evidence="10" id="KW-0675">Receptor</keyword>
<evidence type="ECO:0000256" key="9">
    <source>
        <dbReference type="ARBA" id="ARBA00023136"/>
    </source>
</evidence>
<keyword evidence="11 12" id="KW-0998">Cell outer membrane</keyword>
<evidence type="ECO:0000256" key="7">
    <source>
        <dbReference type="ARBA" id="ARBA00022989"/>
    </source>
</evidence>
<comment type="similarity">
    <text evidence="12 13">Belongs to the TonB-dependent receptor family.</text>
</comment>
<dbReference type="KEGG" id="scu:SCE1572_15045"/>
<dbReference type="eggNOG" id="COG0810">
    <property type="taxonomic scope" value="Bacteria"/>
</dbReference>
<evidence type="ECO:0000256" key="1">
    <source>
        <dbReference type="ARBA" id="ARBA00004167"/>
    </source>
</evidence>
<dbReference type="SUPFAM" id="SSF56935">
    <property type="entry name" value="Porins"/>
    <property type="match status" value="1"/>
</dbReference>
<dbReference type="GO" id="GO:0044718">
    <property type="term" value="P:siderophore transmembrane transport"/>
    <property type="evidence" value="ECO:0007669"/>
    <property type="project" value="TreeGrafter"/>
</dbReference>
<feature type="compositionally biased region" description="Low complexity" evidence="14">
    <location>
        <begin position="40"/>
        <end position="65"/>
    </location>
</feature>
<dbReference type="Pfam" id="PF07715">
    <property type="entry name" value="Plug"/>
    <property type="match status" value="1"/>
</dbReference>
<dbReference type="HOGENOM" id="CLU_016599_1_0_7"/>
<dbReference type="InterPro" id="IPR006260">
    <property type="entry name" value="TonB/TolA_C"/>
</dbReference>
<evidence type="ECO:0000256" key="12">
    <source>
        <dbReference type="PROSITE-ProRule" id="PRU01360"/>
    </source>
</evidence>
<evidence type="ECO:0000256" key="6">
    <source>
        <dbReference type="ARBA" id="ARBA00022729"/>
    </source>
</evidence>
<keyword evidence="5 12" id="KW-0812">Transmembrane</keyword>
<evidence type="ECO:0000256" key="3">
    <source>
        <dbReference type="ARBA" id="ARBA00022448"/>
    </source>
</evidence>
<dbReference type="GO" id="GO:0009279">
    <property type="term" value="C:cell outer membrane"/>
    <property type="evidence" value="ECO:0007669"/>
    <property type="project" value="UniProtKB-SubCell"/>
</dbReference>
<evidence type="ECO:0000256" key="2">
    <source>
        <dbReference type="ARBA" id="ARBA00004571"/>
    </source>
</evidence>
<feature type="compositionally biased region" description="Low complexity" evidence="14">
    <location>
        <begin position="15"/>
        <end position="25"/>
    </location>
</feature>
<dbReference type="PANTHER" id="PTHR30069:SF29">
    <property type="entry name" value="HEMOGLOBIN AND HEMOGLOBIN-HAPTOGLOBIN-BINDING PROTEIN 1-RELATED"/>
    <property type="match status" value="1"/>
</dbReference>
<evidence type="ECO:0000256" key="8">
    <source>
        <dbReference type="ARBA" id="ARBA00023077"/>
    </source>
</evidence>
<feature type="region of interest" description="Disordered" evidence="14">
    <location>
        <begin position="1"/>
        <end position="25"/>
    </location>
</feature>
<dbReference type="PATRIC" id="fig|1254432.3.peg.3390"/>
<evidence type="ECO:0000313" key="16">
    <source>
        <dbReference type="EMBL" id="AGP35719.1"/>
    </source>
</evidence>
<evidence type="ECO:0000313" key="17">
    <source>
        <dbReference type="Proteomes" id="UP000014803"/>
    </source>
</evidence>
<dbReference type="SUPFAM" id="SSF49464">
    <property type="entry name" value="Carboxypeptidase regulatory domain-like"/>
    <property type="match status" value="1"/>
</dbReference>
<dbReference type="Pfam" id="PF13620">
    <property type="entry name" value="CarboxypepD_reg"/>
    <property type="match status" value="1"/>
</dbReference>